<protein>
    <submittedName>
        <fullName evidence="2">Oxidoreductase</fullName>
    </submittedName>
</protein>
<dbReference type="PANTHER" id="PTHR42956:SF1">
    <property type="entry name" value="NITROGENASE IRON-MOLYBDENUM COFACTOR BIOSYNTHESIS PROTEIN NIFE"/>
    <property type="match status" value="1"/>
</dbReference>
<dbReference type="Gene3D" id="3.40.50.1980">
    <property type="entry name" value="Nitrogenase molybdenum iron protein domain"/>
    <property type="match status" value="2"/>
</dbReference>
<organism evidence="2 3">
    <name type="scientific">Guopingia tenuis</name>
    <dbReference type="NCBI Taxonomy" id="2763656"/>
    <lineage>
        <taxon>Bacteria</taxon>
        <taxon>Bacillati</taxon>
        <taxon>Bacillota</taxon>
        <taxon>Clostridia</taxon>
        <taxon>Christensenellales</taxon>
        <taxon>Christensenellaceae</taxon>
        <taxon>Guopingia</taxon>
    </lineage>
</organism>
<evidence type="ECO:0000313" key="2">
    <source>
        <dbReference type="EMBL" id="MBC8538572.1"/>
    </source>
</evidence>
<dbReference type="Pfam" id="PF00148">
    <property type="entry name" value="Oxidored_nitro"/>
    <property type="match status" value="1"/>
</dbReference>
<accession>A0A926DIU4</accession>
<dbReference type="InterPro" id="IPR049939">
    <property type="entry name" value="NifE-like"/>
</dbReference>
<reference evidence="2" key="1">
    <citation type="submission" date="2020-08" db="EMBL/GenBank/DDBJ databases">
        <title>Genome public.</title>
        <authorList>
            <person name="Liu C."/>
            <person name="Sun Q."/>
        </authorList>
    </citation>
    <scope>NUCLEOTIDE SEQUENCE</scope>
    <source>
        <strain evidence="2">NSJ-63</strain>
    </source>
</reference>
<dbReference type="EMBL" id="JACRSS010000002">
    <property type="protein sequence ID" value="MBC8538572.1"/>
    <property type="molecule type" value="Genomic_DNA"/>
</dbReference>
<evidence type="ECO:0000259" key="1">
    <source>
        <dbReference type="Pfam" id="PF00148"/>
    </source>
</evidence>
<keyword evidence="3" id="KW-1185">Reference proteome</keyword>
<sequence length="388" mass="41495">MKQTASVLMTYAADVSGVCSALYELGGMTIMHDASGCNSTYNTHDEPRWYHTPSMVYISALSELEAVLGDDGKLIRDIEDAARELHPRFIAIAGTPIPMMMGTDFSGIARLIERETGIPTFGFATNGMHDYGVGAGMALEAVAGRFCDPSVQPESGLSVNLLGVTPLDFSVTGNVEALRNVFESAGIPVKSCWAMGSSFDELMCAGKARVNVAVSACGLPLAKRLKKIYGTPYVAGLPIGKSGAAALIAAIEKADASGEDQFPMRAVSGAKDGKIVIAGEAVQAGSLRYALDRELGLSDIRVVCPMEAEEELFLPGDQRMGEEDDVFAVFREAETVVGDPLFGRAIRGGAARLIRLPHEGFSGRIYRKEIPVLMGDQGTKWIQKEFNR</sequence>
<gene>
    <name evidence="2" type="ORF">H8693_06455</name>
</gene>
<dbReference type="Proteomes" id="UP000617951">
    <property type="component" value="Unassembled WGS sequence"/>
</dbReference>
<evidence type="ECO:0000313" key="3">
    <source>
        <dbReference type="Proteomes" id="UP000617951"/>
    </source>
</evidence>
<comment type="caution">
    <text evidence="2">The sequence shown here is derived from an EMBL/GenBank/DDBJ whole genome shotgun (WGS) entry which is preliminary data.</text>
</comment>
<name>A0A926DIU4_9FIRM</name>
<dbReference type="AlphaFoldDB" id="A0A926DIU4"/>
<dbReference type="GO" id="GO:0016491">
    <property type="term" value="F:oxidoreductase activity"/>
    <property type="evidence" value="ECO:0007669"/>
    <property type="project" value="InterPro"/>
</dbReference>
<feature type="domain" description="Nitrogenase/oxidoreductase component 1" evidence="1">
    <location>
        <begin position="28"/>
        <end position="254"/>
    </location>
</feature>
<dbReference type="PANTHER" id="PTHR42956">
    <property type="entry name" value="NITROGENASE IRON-MOLYBDENUM COFACTOR BIOSYNTHESIS PROTEIN NIFE"/>
    <property type="match status" value="1"/>
</dbReference>
<dbReference type="InterPro" id="IPR000510">
    <property type="entry name" value="Nase/OxRdtase_comp1"/>
</dbReference>
<proteinExistence type="predicted"/>
<dbReference type="SUPFAM" id="SSF53807">
    <property type="entry name" value="Helical backbone' metal receptor"/>
    <property type="match status" value="1"/>
</dbReference>
<dbReference type="RefSeq" id="WP_249280311.1">
    <property type="nucleotide sequence ID" value="NZ_JACRSS010000002.1"/>
</dbReference>